<dbReference type="eggNOG" id="ENOG5032ZN4">
    <property type="taxonomic scope" value="Bacteria"/>
</dbReference>
<organism evidence="1 2">
    <name type="scientific">Desulfatibacillum aliphaticivorans</name>
    <dbReference type="NCBI Taxonomy" id="218208"/>
    <lineage>
        <taxon>Bacteria</taxon>
        <taxon>Pseudomonadati</taxon>
        <taxon>Thermodesulfobacteriota</taxon>
        <taxon>Desulfobacteria</taxon>
        <taxon>Desulfobacterales</taxon>
        <taxon>Desulfatibacillaceae</taxon>
        <taxon>Desulfatibacillum</taxon>
    </lineage>
</organism>
<dbReference type="RefSeq" id="WP_015949756.1">
    <property type="nucleotide sequence ID" value="NC_011768.1"/>
</dbReference>
<accession>B8FDT8</accession>
<sequence>MSGPTQINVMYDPAEDRLLLRMNASTPEGAAEYRLWLTRRFVQLMWQGLEKAMEADQAFDPAVQQSQQEAVRQFKEEAALSSADFSTPYRNEEKTVTPLGENPVLITKMQIKRAEDGKKVLIMQGEEGPAVTLALAESMLHSVRKLIADAAERAGWGLSLKLLSQVDVTPPAEPRMMN</sequence>
<protein>
    <submittedName>
        <fullName evidence="1">Uncharacterized protein</fullName>
    </submittedName>
</protein>
<dbReference type="AlphaFoldDB" id="B8FDT8"/>
<name>B8FDT8_DESAL</name>
<dbReference type="Proteomes" id="UP000000739">
    <property type="component" value="Chromosome"/>
</dbReference>
<evidence type="ECO:0000313" key="2">
    <source>
        <dbReference type="Proteomes" id="UP000000739"/>
    </source>
</evidence>
<dbReference type="HOGENOM" id="CLU_119521_0_0_7"/>
<reference evidence="1 2" key="1">
    <citation type="journal article" date="2012" name="Environ. Microbiol.">
        <title>The genome sequence of Desulfatibacillum alkenivorans AK-01: a blueprint for anaerobic alkane oxidation.</title>
        <authorList>
            <person name="Callaghan A.V."/>
            <person name="Morris B.E."/>
            <person name="Pereira I.A."/>
            <person name="McInerney M.J."/>
            <person name="Austin R.N."/>
            <person name="Groves J.T."/>
            <person name="Kukor J.J."/>
            <person name="Suflita J.M."/>
            <person name="Young L.Y."/>
            <person name="Zylstra G.J."/>
            <person name="Wawrik B."/>
        </authorList>
    </citation>
    <scope>NUCLEOTIDE SEQUENCE [LARGE SCALE GENOMIC DNA]</scope>
    <source>
        <strain evidence="1 2">AK-01</strain>
    </source>
</reference>
<gene>
    <name evidence="1" type="ordered locus">Dalk_5048</name>
</gene>
<dbReference type="KEGG" id="dal:Dalk_5048"/>
<proteinExistence type="predicted"/>
<keyword evidence="2" id="KW-1185">Reference proteome</keyword>
<dbReference type="EMBL" id="CP001322">
    <property type="protein sequence ID" value="ACL06719.1"/>
    <property type="molecule type" value="Genomic_DNA"/>
</dbReference>
<evidence type="ECO:0000313" key="1">
    <source>
        <dbReference type="EMBL" id="ACL06719.1"/>
    </source>
</evidence>